<proteinExistence type="predicted"/>
<evidence type="ECO:0000313" key="3">
    <source>
        <dbReference type="Proteomes" id="UP000323324"/>
    </source>
</evidence>
<name>A0A8H2LFD3_9FLAO</name>
<dbReference type="Pfam" id="PF13524">
    <property type="entry name" value="Glyco_trans_1_2"/>
    <property type="match status" value="1"/>
</dbReference>
<keyword evidence="3" id="KW-1185">Reference proteome</keyword>
<keyword evidence="2" id="KW-0808">Transferase</keyword>
<dbReference type="SUPFAM" id="SSF53756">
    <property type="entry name" value="UDP-Glycosyltransferase/glycogen phosphorylase"/>
    <property type="match status" value="1"/>
</dbReference>
<gene>
    <name evidence="2" type="ORF">ES676_07555</name>
</gene>
<comment type="caution">
    <text evidence="2">The sequence shown here is derived from an EMBL/GenBank/DDBJ whole genome shotgun (WGS) entry which is preliminary data.</text>
</comment>
<sequence>MKILLIGEYNALHYTLKEGLEALGHTALVVGNGDGFKKIKVDVKFNMRYNSGLLFYIKRIIYKLTKTDITSRDIERQFNTFKKEFTDYDVVQLINESPIKAHPKTETKLLQFIFDHNKNVFLLSCGTDYVSVKYADEKKFRYSILTPYFEKKGTKKAFWHALMYITPPYYALHRFIYGNIKGVIASDLDYDIPLNNHDKYLGLIPNPINTDRLKFIPLDVSGKIVIFHGINDNNYYKKGNDIFEDALKIIQEKYGNTVKIVTVRSLPYHEYINTFNDAHILLDQVYAYDQGFNALEAMAKGKVVFTGAEKEWLELYDLEEDTVAINALPDAQNIASKLEWLILNPEKIVEISKNARAFVEKEHHYVSVAEQYVNQWVSHSES</sequence>
<evidence type="ECO:0000313" key="2">
    <source>
        <dbReference type="EMBL" id="TYB74517.1"/>
    </source>
</evidence>
<accession>A0A8H2LFD3</accession>
<dbReference type="InterPro" id="IPR055259">
    <property type="entry name" value="YkvP/CgeB_Glyco_trans-like"/>
</dbReference>
<feature type="domain" description="Spore protein YkvP/CgeB glycosyl transferase-like" evidence="1">
    <location>
        <begin position="253"/>
        <end position="373"/>
    </location>
</feature>
<evidence type="ECO:0000259" key="1">
    <source>
        <dbReference type="Pfam" id="PF13524"/>
    </source>
</evidence>
<dbReference type="Proteomes" id="UP000323324">
    <property type="component" value="Unassembled WGS sequence"/>
</dbReference>
<organism evidence="2 3">
    <name type="scientific">Bizionia saleffrena</name>
    <dbReference type="NCBI Taxonomy" id="291189"/>
    <lineage>
        <taxon>Bacteria</taxon>
        <taxon>Pseudomonadati</taxon>
        <taxon>Bacteroidota</taxon>
        <taxon>Flavobacteriia</taxon>
        <taxon>Flavobacteriales</taxon>
        <taxon>Flavobacteriaceae</taxon>
        <taxon>Bizionia</taxon>
    </lineage>
</organism>
<dbReference type="AlphaFoldDB" id="A0A8H2LFD3"/>
<dbReference type="EMBL" id="VSKM01000006">
    <property type="protein sequence ID" value="TYB74517.1"/>
    <property type="molecule type" value="Genomic_DNA"/>
</dbReference>
<dbReference type="Gene3D" id="3.40.50.2000">
    <property type="entry name" value="Glycogen Phosphorylase B"/>
    <property type="match status" value="1"/>
</dbReference>
<dbReference type="GO" id="GO:0016740">
    <property type="term" value="F:transferase activity"/>
    <property type="evidence" value="ECO:0007669"/>
    <property type="project" value="UniProtKB-KW"/>
</dbReference>
<protein>
    <submittedName>
        <fullName evidence="2">Glycosyltransferase</fullName>
    </submittedName>
</protein>
<reference evidence="2 3" key="1">
    <citation type="submission" date="2019-08" db="EMBL/GenBank/DDBJ databases">
        <title>Genomes of Antarctic Bizionia species.</title>
        <authorList>
            <person name="Bowman J.P."/>
        </authorList>
    </citation>
    <scope>NUCLEOTIDE SEQUENCE [LARGE SCALE GENOMIC DNA]</scope>
    <source>
        <strain evidence="2 3">HFD</strain>
    </source>
</reference>
<dbReference type="RefSeq" id="WP_148369713.1">
    <property type="nucleotide sequence ID" value="NZ_VSKM01000006.1"/>
</dbReference>